<evidence type="ECO:0000256" key="1">
    <source>
        <dbReference type="ARBA" id="ARBA00022670"/>
    </source>
</evidence>
<keyword evidence="4 6" id="KW-0862">Zinc</keyword>
<keyword evidence="1 6" id="KW-0645">Protease</keyword>
<dbReference type="Gene3D" id="1.10.1370.30">
    <property type="match status" value="1"/>
</dbReference>
<keyword evidence="2 6" id="KW-0479">Metal-binding</keyword>
<dbReference type="SUPFAM" id="SSF55486">
    <property type="entry name" value="Metalloproteases ('zincins'), catalytic domain"/>
    <property type="match status" value="1"/>
</dbReference>
<dbReference type="GO" id="GO:0046872">
    <property type="term" value="F:metal ion binding"/>
    <property type="evidence" value="ECO:0007669"/>
    <property type="project" value="UniProtKB-UniRule"/>
</dbReference>
<organism evidence="8 9">
    <name type="scientific">Hydrogeniiclostridium mannosilyticum</name>
    <dbReference type="NCBI Taxonomy" id="2764322"/>
    <lineage>
        <taxon>Bacteria</taxon>
        <taxon>Bacillati</taxon>
        <taxon>Bacillota</taxon>
        <taxon>Clostridia</taxon>
        <taxon>Eubacteriales</taxon>
        <taxon>Acutalibacteraceae</taxon>
        <taxon>Hydrogeniiclostridium</taxon>
    </lineage>
</organism>
<feature type="domain" description="Peptidase M3A/M3B catalytic" evidence="7">
    <location>
        <begin position="310"/>
        <end position="547"/>
    </location>
</feature>
<evidence type="ECO:0000259" key="7">
    <source>
        <dbReference type="Pfam" id="PF01432"/>
    </source>
</evidence>
<dbReference type="CDD" id="cd09606">
    <property type="entry name" value="M3B_PepF"/>
    <property type="match status" value="1"/>
</dbReference>
<keyword evidence="9" id="KW-1185">Reference proteome</keyword>
<proteinExistence type="inferred from homology"/>
<accession>A0A328UG91</accession>
<evidence type="ECO:0000313" key="8">
    <source>
        <dbReference type="EMBL" id="RAQ30538.1"/>
    </source>
</evidence>
<feature type="domain" description="Peptidase M3A/M3B catalytic" evidence="7">
    <location>
        <begin position="165"/>
        <end position="268"/>
    </location>
</feature>
<dbReference type="Pfam" id="PF01432">
    <property type="entry name" value="Peptidase_M3"/>
    <property type="match status" value="2"/>
</dbReference>
<dbReference type="NCBIfam" id="TIGR02289">
    <property type="entry name" value="M3_not_pepF"/>
    <property type="match status" value="1"/>
</dbReference>
<comment type="cofactor">
    <cofactor evidence="6">
        <name>Zn(2+)</name>
        <dbReference type="ChEBI" id="CHEBI:29105"/>
    </cofactor>
    <text evidence="6">Binds 1 zinc ion.</text>
</comment>
<evidence type="ECO:0000256" key="5">
    <source>
        <dbReference type="ARBA" id="ARBA00023049"/>
    </source>
</evidence>
<dbReference type="InterPro" id="IPR011976">
    <property type="entry name" value="Pept_M3B_oligopep-rel"/>
</dbReference>
<gene>
    <name evidence="8" type="ORF">DPQ25_03305</name>
</gene>
<dbReference type="Proteomes" id="UP000249377">
    <property type="component" value="Unassembled WGS sequence"/>
</dbReference>
<dbReference type="RefSeq" id="WP_112331733.1">
    <property type="nucleotide sequence ID" value="NZ_QLYR01000001.1"/>
</dbReference>
<dbReference type="InterPro" id="IPR001567">
    <property type="entry name" value="Pept_M3A_M3B_dom"/>
</dbReference>
<evidence type="ECO:0000256" key="4">
    <source>
        <dbReference type="ARBA" id="ARBA00022833"/>
    </source>
</evidence>
<protein>
    <submittedName>
        <fullName evidence="8">M3 family oligoendopeptidase</fullName>
    </submittedName>
</protein>
<comment type="caution">
    <text evidence="8">The sequence shown here is derived from an EMBL/GenBank/DDBJ whole genome shotgun (WGS) entry which is preliminary data.</text>
</comment>
<evidence type="ECO:0000256" key="6">
    <source>
        <dbReference type="RuleBase" id="RU003435"/>
    </source>
</evidence>
<keyword evidence="5 6" id="KW-0482">Metalloprotease</keyword>
<sequence>MKFSEMQYERPDLEALQKRYREITRQLASCRSADGQLALLYEHEAMNRAFSTMSSLAMIRHSVDTADAFYAEEMAFYDRNAPAFEAYVKAFQEALLSSKFRKELERTTGALFFQNMELSVKTFSPEIIPLCQEENELVTAYEKLLASAEIPFDGKVLNLSEIHVYQVSQDREIRKRAWEKTGAFFQEHAQELDAMYDKLVKNRTEQAKKLGYENFVQLGYDRLGRNCYGPKEVRAFRDQVVNELVPAIAEVKARQAQRLGIDHTCFYDNGNVFADGNPAPKGDMHAILKAAQKMYREMSPETGEFFDFMLENELFDLASKKGKQGGGYCTEIAAYRSPFIFSNFNGTVEDVNVITHEAGHAFAYYLARNMEIMENISPTMECCETHSMSMELLTRPWDRLFFEEELEKFQVFQLEEAISFIPYGCLVDEFQERMYEDPSHTPAQRRKVWLELEKKYRPWIDFTGTVYFEDGGGYQRQHHIYSFPFYYIDYCLAQTAALEFWGASEENWRDAFRRYLDFTKQAGTKTFVELLRRAKLKTPFEQGCIKAVCEKVMDWIDGKAAN</sequence>
<evidence type="ECO:0000313" key="9">
    <source>
        <dbReference type="Proteomes" id="UP000249377"/>
    </source>
</evidence>
<dbReference type="EMBL" id="QLYR01000001">
    <property type="protein sequence ID" value="RAQ30538.1"/>
    <property type="molecule type" value="Genomic_DNA"/>
</dbReference>
<dbReference type="AlphaFoldDB" id="A0A328UG91"/>
<name>A0A328UG91_9FIRM</name>
<reference evidence="8 9" key="1">
    <citation type="submission" date="2018-06" db="EMBL/GenBank/DDBJ databases">
        <title>Noncontiguous genome sequence of Ruminococcaceae bacterium ASD2818.</title>
        <authorList>
            <person name="Chaplin A.V."/>
            <person name="Sokolova S.R."/>
            <person name="Kochetkova T.O."/>
            <person name="Goltsov A.Y."/>
            <person name="Trofimov D.Y."/>
            <person name="Efimov B.A."/>
        </authorList>
    </citation>
    <scope>NUCLEOTIDE SEQUENCE [LARGE SCALE GENOMIC DNA]</scope>
    <source>
        <strain evidence="8 9">ASD2818</strain>
    </source>
</reference>
<evidence type="ECO:0000256" key="3">
    <source>
        <dbReference type="ARBA" id="ARBA00022801"/>
    </source>
</evidence>
<dbReference type="GO" id="GO:0006508">
    <property type="term" value="P:proteolysis"/>
    <property type="evidence" value="ECO:0007669"/>
    <property type="project" value="UniProtKB-KW"/>
</dbReference>
<dbReference type="GO" id="GO:0004222">
    <property type="term" value="F:metalloendopeptidase activity"/>
    <property type="evidence" value="ECO:0007669"/>
    <property type="project" value="InterPro"/>
</dbReference>
<evidence type="ECO:0000256" key="2">
    <source>
        <dbReference type="ARBA" id="ARBA00022723"/>
    </source>
</evidence>
<comment type="similarity">
    <text evidence="6">Belongs to the peptidase M3 family.</text>
</comment>
<keyword evidence="3 6" id="KW-0378">Hydrolase</keyword>